<dbReference type="PROSITE" id="PS51163">
    <property type="entry name" value="YRDC"/>
    <property type="match status" value="1"/>
</dbReference>
<dbReference type="InterPro" id="IPR006070">
    <property type="entry name" value="Sua5-like_dom"/>
</dbReference>
<evidence type="ECO:0000256" key="5">
    <source>
        <dbReference type="ARBA" id="ARBA00022679"/>
    </source>
</evidence>
<evidence type="ECO:0000256" key="7">
    <source>
        <dbReference type="ARBA" id="ARBA00022695"/>
    </source>
</evidence>
<dbReference type="PANTHER" id="PTHR17490:SF16">
    <property type="entry name" value="THREONYLCARBAMOYL-AMP SYNTHASE"/>
    <property type="match status" value="1"/>
</dbReference>
<dbReference type="PANTHER" id="PTHR17490">
    <property type="entry name" value="SUA5"/>
    <property type="match status" value="1"/>
</dbReference>
<reference evidence="14" key="1">
    <citation type="submission" date="2016-04" db="EMBL/GenBank/DDBJ databases">
        <authorList>
            <person name="Quiroz-Castaneda R.E."/>
            <person name="Martinez-Ocampo F."/>
        </authorList>
    </citation>
    <scope>NUCLEOTIDE SEQUENCE [LARGE SCALE GENOMIC DNA]</scope>
    <source>
        <strain evidence="14">INIFAP01</strain>
    </source>
</reference>
<dbReference type="GO" id="GO:0000049">
    <property type="term" value="F:tRNA binding"/>
    <property type="evidence" value="ECO:0007669"/>
    <property type="project" value="TreeGrafter"/>
</dbReference>
<protein>
    <recommendedName>
        <fullName evidence="10">L-threonylcarbamoyladenylate synthase</fullName>
        <ecNumber evidence="3">2.7.7.87</ecNumber>
    </recommendedName>
    <alternativeName>
        <fullName evidence="10">L-threonylcarbamoyladenylate synthase</fullName>
    </alternativeName>
</protein>
<evidence type="ECO:0000256" key="3">
    <source>
        <dbReference type="ARBA" id="ARBA00012584"/>
    </source>
</evidence>
<dbReference type="InterPro" id="IPR050156">
    <property type="entry name" value="TC-AMP_synthase_SUA5"/>
</dbReference>
<dbReference type="GO" id="GO:0003725">
    <property type="term" value="F:double-stranded RNA binding"/>
    <property type="evidence" value="ECO:0007669"/>
    <property type="project" value="InterPro"/>
</dbReference>
<feature type="domain" description="YrdC-like" evidence="12">
    <location>
        <begin position="1"/>
        <end position="159"/>
    </location>
</feature>
<evidence type="ECO:0000259" key="12">
    <source>
        <dbReference type="PROSITE" id="PS51163"/>
    </source>
</evidence>
<dbReference type="Gene3D" id="3.90.870.10">
    <property type="entry name" value="DHBP synthase"/>
    <property type="match status" value="1"/>
</dbReference>
<evidence type="ECO:0000256" key="4">
    <source>
        <dbReference type="ARBA" id="ARBA00022490"/>
    </source>
</evidence>
<evidence type="ECO:0000256" key="10">
    <source>
        <dbReference type="ARBA" id="ARBA00029774"/>
    </source>
</evidence>
<keyword evidence="4" id="KW-0963">Cytoplasm</keyword>
<keyword evidence="5" id="KW-0808">Transferase</keyword>
<comment type="similarity">
    <text evidence="2">Belongs to the SUA5 family.</text>
</comment>
<comment type="caution">
    <text evidence="13">The sequence shown here is derived from an EMBL/GenBank/DDBJ whole genome shotgun (WGS) entry which is preliminary data.</text>
</comment>
<dbReference type="EC" id="2.7.7.87" evidence="3"/>
<keyword evidence="7" id="KW-0548">Nucleotidyltransferase</keyword>
<dbReference type="SUPFAM" id="SSF55821">
    <property type="entry name" value="YrdC/RibB"/>
    <property type="match status" value="1"/>
</dbReference>
<dbReference type="GO" id="GO:0005737">
    <property type="term" value="C:cytoplasm"/>
    <property type="evidence" value="ECO:0007669"/>
    <property type="project" value="UniProtKB-SubCell"/>
</dbReference>
<dbReference type="GO" id="GO:0008033">
    <property type="term" value="P:tRNA processing"/>
    <property type="evidence" value="ECO:0007669"/>
    <property type="project" value="UniProtKB-KW"/>
</dbReference>
<organism evidence="13 14">
    <name type="scientific">Candidatus Mycoplasma haematobovis</name>
    <dbReference type="NCBI Taxonomy" id="432608"/>
    <lineage>
        <taxon>Bacteria</taxon>
        <taxon>Bacillati</taxon>
        <taxon>Mycoplasmatota</taxon>
        <taxon>Mollicutes</taxon>
        <taxon>Mycoplasmataceae</taxon>
        <taxon>Mycoplasma</taxon>
    </lineage>
</organism>
<dbReference type="AlphaFoldDB" id="A0A1A9QEZ6"/>
<comment type="catalytic activity">
    <reaction evidence="11">
        <text>L-threonine + hydrogencarbonate + ATP = L-threonylcarbamoyladenylate + diphosphate + H2O</text>
        <dbReference type="Rhea" id="RHEA:36407"/>
        <dbReference type="ChEBI" id="CHEBI:15377"/>
        <dbReference type="ChEBI" id="CHEBI:17544"/>
        <dbReference type="ChEBI" id="CHEBI:30616"/>
        <dbReference type="ChEBI" id="CHEBI:33019"/>
        <dbReference type="ChEBI" id="CHEBI:57926"/>
        <dbReference type="ChEBI" id="CHEBI:73682"/>
        <dbReference type="EC" id="2.7.7.87"/>
    </reaction>
</comment>
<evidence type="ECO:0000256" key="6">
    <source>
        <dbReference type="ARBA" id="ARBA00022694"/>
    </source>
</evidence>
<dbReference type="InterPro" id="IPR017945">
    <property type="entry name" value="DHBP_synth_RibB-like_a/b_dom"/>
</dbReference>
<evidence type="ECO:0000256" key="1">
    <source>
        <dbReference type="ARBA" id="ARBA00004496"/>
    </source>
</evidence>
<evidence type="ECO:0000256" key="2">
    <source>
        <dbReference type="ARBA" id="ARBA00007663"/>
    </source>
</evidence>
<comment type="subcellular location">
    <subcellularLocation>
        <location evidence="1">Cytoplasm</location>
    </subcellularLocation>
</comment>
<dbReference type="EMBL" id="LWUJ01000011">
    <property type="protein sequence ID" value="OAL10279.1"/>
    <property type="molecule type" value="Genomic_DNA"/>
</dbReference>
<evidence type="ECO:0000256" key="11">
    <source>
        <dbReference type="ARBA" id="ARBA00048366"/>
    </source>
</evidence>
<gene>
    <name evidence="13" type="ORF">A6V39_02435</name>
</gene>
<dbReference type="STRING" id="432608.A6V39_02435"/>
<keyword evidence="14" id="KW-1185">Reference proteome</keyword>
<evidence type="ECO:0000313" key="13">
    <source>
        <dbReference type="EMBL" id="OAL10279.1"/>
    </source>
</evidence>
<dbReference type="Pfam" id="PF01300">
    <property type="entry name" value="Sua5_yciO_yrdC"/>
    <property type="match status" value="1"/>
</dbReference>
<keyword evidence="8" id="KW-0547">Nucleotide-binding</keyword>
<keyword evidence="6" id="KW-0819">tRNA processing</keyword>
<keyword evidence="9" id="KW-0067">ATP-binding</keyword>
<evidence type="ECO:0000256" key="8">
    <source>
        <dbReference type="ARBA" id="ARBA00022741"/>
    </source>
</evidence>
<dbReference type="GO" id="GO:0005524">
    <property type="term" value="F:ATP binding"/>
    <property type="evidence" value="ECO:0007669"/>
    <property type="project" value="UniProtKB-KW"/>
</dbReference>
<proteinExistence type="inferred from homology"/>
<accession>A0A1A9QEZ6</accession>
<sequence>MFKFLINKIKKGKPIVINTGTVFGLLSTKENNIYKLKNREKNKKNILLISDIGQIGKKLPEEFKKLAKEFWPGSLTLIYEKQGYRIPKNKILLKILRSTGPLWSSSANMSGQNPIKNLKEAKRIFKDKVLYVSASNKLSNEPSTIYDFDEKKIVREGKLALKLTSLY</sequence>
<name>A0A1A9QEZ6_9MOLU</name>
<evidence type="ECO:0000313" key="14">
    <source>
        <dbReference type="Proteomes" id="UP000077623"/>
    </source>
</evidence>
<dbReference type="GO" id="GO:0006450">
    <property type="term" value="P:regulation of translational fidelity"/>
    <property type="evidence" value="ECO:0007669"/>
    <property type="project" value="TreeGrafter"/>
</dbReference>
<dbReference type="Proteomes" id="UP000077623">
    <property type="component" value="Unassembled WGS sequence"/>
</dbReference>
<evidence type="ECO:0000256" key="9">
    <source>
        <dbReference type="ARBA" id="ARBA00022840"/>
    </source>
</evidence>
<dbReference type="GO" id="GO:0061710">
    <property type="term" value="F:L-threonylcarbamoyladenylate synthase"/>
    <property type="evidence" value="ECO:0007669"/>
    <property type="project" value="UniProtKB-EC"/>
</dbReference>